<proteinExistence type="predicted"/>
<evidence type="ECO:0000256" key="1">
    <source>
        <dbReference type="SAM" id="MobiDB-lite"/>
    </source>
</evidence>
<gene>
    <name evidence="2" type="ORF">AYI70_g10190</name>
</gene>
<comment type="caution">
    <text evidence="2">The sequence shown here is derived from an EMBL/GenBank/DDBJ whole genome shotgun (WGS) entry which is preliminary data.</text>
</comment>
<dbReference type="EMBL" id="LSSN01004897">
    <property type="protein sequence ID" value="OMJ10655.1"/>
    <property type="molecule type" value="Genomic_DNA"/>
</dbReference>
<evidence type="ECO:0000313" key="2">
    <source>
        <dbReference type="EMBL" id="OMJ10655.1"/>
    </source>
</evidence>
<keyword evidence="3" id="KW-1185">Reference proteome</keyword>
<dbReference type="Proteomes" id="UP000187283">
    <property type="component" value="Unassembled WGS sequence"/>
</dbReference>
<sequence>HYFNEIVSEKGVDNCCILEAGALTDDQFPNFPASASGHYVIGKYYEPVNRHIGILAKAGLVGTPMSNGDDMPPPPSYEETARENQMDERTVLIATVRIPEFSVDVVMVLVISDGAAFDQVQNKNKNQDQDSVPSALADQASGAADSKQMGGSDGEARFGHCVSKPVADLFLSITQSYDLVNLDLLF</sequence>
<reference evidence="2 3" key="1">
    <citation type="submission" date="2017-01" db="EMBL/GenBank/DDBJ databases">
        <authorList>
            <person name="Mah S.A."/>
            <person name="Swanson W.J."/>
            <person name="Moy G.W."/>
            <person name="Vacquier V.D."/>
        </authorList>
    </citation>
    <scope>NUCLEOTIDE SEQUENCE [LARGE SCALE GENOMIC DNA]</scope>
    <source>
        <strain evidence="2 3">GSMNP</strain>
    </source>
</reference>
<feature type="region of interest" description="Disordered" evidence="1">
    <location>
        <begin position="122"/>
        <end position="154"/>
    </location>
</feature>
<name>A0A1R1X7Q7_9FUNG</name>
<accession>A0A1R1X7Q7</accession>
<evidence type="ECO:0000313" key="3">
    <source>
        <dbReference type="Proteomes" id="UP000187283"/>
    </source>
</evidence>
<feature type="non-terminal residue" evidence="2">
    <location>
        <position position="1"/>
    </location>
</feature>
<organism evidence="2 3">
    <name type="scientific">Smittium culicis</name>
    <dbReference type="NCBI Taxonomy" id="133412"/>
    <lineage>
        <taxon>Eukaryota</taxon>
        <taxon>Fungi</taxon>
        <taxon>Fungi incertae sedis</taxon>
        <taxon>Zoopagomycota</taxon>
        <taxon>Kickxellomycotina</taxon>
        <taxon>Harpellomycetes</taxon>
        <taxon>Harpellales</taxon>
        <taxon>Legeriomycetaceae</taxon>
        <taxon>Smittium</taxon>
    </lineage>
</organism>
<protein>
    <submittedName>
        <fullName evidence="2">Uncharacterized protein</fullName>
    </submittedName>
</protein>
<dbReference type="AlphaFoldDB" id="A0A1R1X7Q7"/>